<dbReference type="InterPro" id="IPR029046">
    <property type="entry name" value="LolA/LolB/LppX"/>
</dbReference>
<evidence type="ECO:0000256" key="1">
    <source>
        <dbReference type="ARBA" id="ARBA00004459"/>
    </source>
</evidence>
<reference evidence="15 16" key="1">
    <citation type="submission" date="2018-08" db="EMBL/GenBank/DDBJ databases">
        <authorList>
            <person name="Khan S.A."/>
        </authorList>
    </citation>
    <scope>NUCLEOTIDE SEQUENCE [LARGE SCALE GENOMIC DNA]</scope>
    <source>
        <strain evidence="15 16">GTF-13</strain>
    </source>
</reference>
<keyword evidence="8 13" id="KW-0472">Membrane</keyword>
<evidence type="ECO:0000256" key="4">
    <source>
        <dbReference type="ARBA" id="ARBA00016202"/>
    </source>
</evidence>
<keyword evidence="9 13" id="KW-0564">Palmitate</keyword>
<dbReference type="NCBIfam" id="TIGR00548">
    <property type="entry name" value="lolB"/>
    <property type="match status" value="1"/>
</dbReference>
<gene>
    <name evidence="13 15" type="primary">lolB</name>
    <name evidence="15" type="ORF">D0544_00780</name>
</gene>
<dbReference type="Proteomes" id="UP000280792">
    <property type="component" value="Unassembled WGS sequence"/>
</dbReference>
<comment type="subunit">
    <text evidence="3 13">Monomer.</text>
</comment>
<comment type="subcellular location">
    <subcellularLocation>
        <location evidence="1 13">Cell outer membrane</location>
        <topology evidence="1 13">Lipid-anchor</topology>
    </subcellularLocation>
</comment>
<comment type="caution">
    <text evidence="15">The sequence shown here is derived from an EMBL/GenBank/DDBJ whole genome shotgun (WGS) entry which is preliminary data.</text>
</comment>
<evidence type="ECO:0000256" key="9">
    <source>
        <dbReference type="ARBA" id="ARBA00023139"/>
    </source>
</evidence>
<comment type="similarity">
    <text evidence="2 13">Belongs to the LolB family.</text>
</comment>
<name>A0A3P3VP43_9GAMM</name>
<dbReference type="EMBL" id="QWEZ01000001">
    <property type="protein sequence ID" value="RRJ83688.1"/>
    <property type="molecule type" value="Genomic_DNA"/>
</dbReference>
<dbReference type="InterPro" id="IPR004565">
    <property type="entry name" value="OM_lipoprot_LolB"/>
</dbReference>
<keyword evidence="16" id="KW-1185">Reference proteome</keyword>
<dbReference type="Pfam" id="PF03550">
    <property type="entry name" value="LolB"/>
    <property type="match status" value="1"/>
</dbReference>
<dbReference type="GO" id="GO:0044874">
    <property type="term" value="P:lipoprotein localization to outer membrane"/>
    <property type="evidence" value="ECO:0007669"/>
    <property type="project" value="UniProtKB-UniRule"/>
</dbReference>
<keyword evidence="11 13" id="KW-0998">Cell outer membrane</keyword>
<feature type="chain" id="PRO_5018037951" description="Outer-membrane lipoprotein LolB" evidence="14">
    <location>
        <begin position="20"/>
        <end position="199"/>
    </location>
</feature>
<reference evidence="15 16" key="2">
    <citation type="submission" date="2018-12" db="EMBL/GenBank/DDBJ databases">
        <title>Simiduia agarivorans gen. nov., sp. nov., a marine, agarolytic bacterium isolated from shallow coastal water from Keelung, Taiwan.</title>
        <authorList>
            <person name="Shieh W.Y."/>
        </authorList>
    </citation>
    <scope>NUCLEOTIDE SEQUENCE [LARGE SCALE GENOMIC DNA]</scope>
    <source>
        <strain evidence="15 16">GTF-13</strain>
    </source>
</reference>
<keyword evidence="10 13" id="KW-0143">Chaperone</keyword>
<dbReference type="PROSITE" id="PS51257">
    <property type="entry name" value="PROKAR_LIPOPROTEIN"/>
    <property type="match status" value="1"/>
</dbReference>
<dbReference type="RefSeq" id="WP_125013893.1">
    <property type="nucleotide sequence ID" value="NZ_QWEZ01000001.1"/>
</dbReference>
<evidence type="ECO:0000313" key="15">
    <source>
        <dbReference type="EMBL" id="RRJ83688.1"/>
    </source>
</evidence>
<keyword evidence="7 13" id="KW-0653">Protein transport</keyword>
<keyword evidence="6 13" id="KW-0732">Signal</keyword>
<keyword evidence="5 13" id="KW-0813">Transport</keyword>
<evidence type="ECO:0000256" key="2">
    <source>
        <dbReference type="ARBA" id="ARBA00009696"/>
    </source>
</evidence>
<evidence type="ECO:0000256" key="13">
    <source>
        <dbReference type="HAMAP-Rule" id="MF_00233"/>
    </source>
</evidence>
<accession>A0A3P3VP43</accession>
<feature type="signal peptide" evidence="14">
    <location>
        <begin position="1"/>
        <end position="19"/>
    </location>
</feature>
<dbReference type="HAMAP" id="MF_00233">
    <property type="entry name" value="LolB"/>
    <property type="match status" value="1"/>
</dbReference>
<evidence type="ECO:0000256" key="12">
    <source>
        <dbReference type="ARBA" id="ARBA00023288"/>
    </source>
</evidence>
<organism evidence="15 16">
    <name type="scientific">Aestuariirhabdus litorea</name>
    <dbReference type="NCBI Taxonomy" id="2528527"/>
    <lineage>
        <taxon>Bacteria</taxon>
        <taxon>Pseudomonadati</taxon>
        <taxon>Pseudomonadota</taxon>
        <taxon>Gammaproteobacteria</taxon>
        <taxon>Oceanospirillales</taxon>
        <taxon>Aestuariirhabdaceae</taxon>
        <taxon>Aestuariirhabdus</taxon>
    </lineage>
</organism>
<evidence type="ECO:0000256" key="11">
    <source>
        <dbReference type="ARBA" id="ARBA00023237"/>
    </source>
</evidence>
<dbReference type="Gene3D" id="2.50.20.10">
    <property type="entry name" value="Lipoprotein localisation LolA/LolB/LppX"/>
    <property type="match status" value="1"/>
</dbReference>
<evidence type="ECO:0000313" key="16">
    <source>
        <dbReference type="Proteomes" id="UP000280792"/>
    </source>
</evidence>
<evidence type="ECO:0000256" key="5">
    <source>
        <dbReference type="ARBA" id="ARBA00022448"/>
    </source>
</evidence>
<dbReference type="GO" id="GO:0015031">
    <property type="term" value="P:protein transport"/>
    <property type="evidence" value="ECO:0007669"/>
    <property type="project" value="UniProtKB-KW"/>
</dbReference>
<keyword evidence="12 13" id="KW-0449">Lipoprotein</keyword>
<evidence type="ECO:0000256" key="3">
    <source>
        <dbReference type="ARBA" id="ARBA00011245"/>
    </source>
</evidence>
<evidence type="ECO:0000256" key="14">
    <source>
        <dbReference type="SAM" id="SignalP"/>
    </source>
</evidence>
<dbReference type="GO" id="GO:0009279">
    <property type="term" value="C:cell outer membrane"/>
    <property type="evidence" value="ECO:0007669"/>
    <property type="project" value="UniProtKB-SubCell"/>
</dbReference>
<proteinExistence type="inferred from homology"/>
<sequence length="199" mass="22203">MRLLPLLLLLLLSACSTLPPPPQVVPDALREQHWRSHQLRMHALTQWQLSGKLGIRTQPKSASVHLNWEQHSVHYRIRIASVIGQTLALLQGSPEGLALSTADDETRYSGSAEELLLEELGWELPVSNLYYWIRGIPAPGSSAHTLNGQGLLESLQQGDWSLHFSRYQQVGNWQLPGRLVAEGPAARLTFIINDWNPGS</sequence>
<protein>
    <recommendedName>
        <fullName evidence="4 13">Outer-membrane lipoprotein LolB</fullName>
    </recommendedName>
</protein>
<dbReference type="AlphaFoldDB" id="A0A3P3VP43"/>
<evidence type="ECO:0000256" key="6">
    <source>
        <dbReference type="ARBA" id="ARBA00022729"/>
    </source>
</evidence>
<comment type="function">
    <text evidence="13">Plays a critical role in the incorporation of lipoproteins in the outer membrane after they are released by the LolA protein.</text>
</comment>
<evidence type="ECO:0000256" key="7">
    <source>
        <dbReference type="ARBA" id="ARBA00022927"/>
    </source>
</evidence>
<dbReference type="CDD" id="cd16326">
    <property type="entry name" value="LolB"/>
    <property type="match status" value="1"/>
</dbReference>
<evidence type="ECO:0000256" key="10">
    <source>
        <dbReference type="ARBA" id="ARBA00023186"/>
    </source>
</evidence>
<dbReference type="SUPFAM" id="SSF89392">
    <property type="entry name" value="Prokaryotic lipoproteins and lipoprotein localization factors"/>
    <property type="match status" value="1"/>
</dbReference>
<evidence type="ECO:0000256" key="8">
    <source>
        <dbReference type="ARBA" id="ARBA00023136"/>
    </source>
</evidence>